<dbReference type="InterPro" id="IPR014825">
    <property type="entry name" value="DNA_alkylation"/>
</dbReference>
<evidence type="ECO:0000313" key="1">
    <source>
        <dbReference type="EMBL" id="HIU29405.1"/>
    </source>
</evidence>
<gene>
    <name evidence="1" type="ORF">IAD50_03805</name>
</gene>
<reference evidence="1" key="2">
    <citation type="journal article" date="2021" name="PeerJ">
        <title>Extensive microbial diversity within the chicken gut microbiome revealed by metagenomics and culture.</title>
        <authorList>
            <person name="Gilroy R."/>
            <person name="Ravi A."/>
            <person name="Getino M."/>
            <person name="Pursley I."/>
            <person name="Horton D.L."/>
            <person name="Alikhan N.F."/>
            <person name="Baker D."/>
            <person name="Gharbi K."/>
            <person name="Hall N."/>
            <person name="Watson M."/>
            <person name="Adriaenssens E.M."/>
            <person name="Foster-Nyarko E."/>
            <person name="Jarju S."/>
            <person name="Secka A."/>
            <person name="Antonio M."/>
            <person name="Oren A."/>
            <person name="Chaudhuri R.R."/>
            <person name="La Ragione R."/>
            <person name="Hildebrand F."/>
            <person name="Pallen M.J."/>
        </authorList>
    </citation>
    <scope>NUCLEOTIDE SEQUENCE</scope>
    <source>
        <strain evidence="1">CHK195-4489</strain>
    </source>
</reference>
<evidence type="ECO:0000313" key="2">
    <source>
        <dbReference type="Proteomes" id="UP000824089"/>
    </source>
</evidence>
<dbReference type="Pfam" id="PF08713">
    <property type="entry name" value="DNA_alkylation"/>
    <property type="match status" value="1"/>
</dbReference>
<name>A0A9D1L9R3_9CLOT</name>
<dbReference type="InterPro" id="IPR016024">
    <property type="entry name" value="ARM-type_fold"/>
</dbReference>
<dbReference type="Gene3D" id="1.25.10.90">
    <property type="match status" value="1"/>
</dbReference>
<dbReference type="PANTHER" id="PTHR34070">
    <property type="entry name" value="ARMADILLO-TYPE FOLD"/>
    <property type="match status" value="1"/>
</dbReference>
<dbReference type="Proteomes" id="UP000824089">
    <property type="component" value="Unassembled WGS sequence"/>
</dbReference>
<dbReference type="CDD" id="cd06561">
    <property type="entry name" value="AlkD_like"/>
    <property type="match status" value="1"/>
</dbReference>
<organism evidence="1 2">
    <name type="scientific">Candidatus Egerieisoma faecipullorum</name>
    <dbReference type="NCBI Taxonomy" id="2840963"/>
    <lineage>
        <taxon>Bacteria</taxon>
        <taxon>Bacillati</taxon>
        <taxon>Bacillota</taxon>
        <taxon>Clostridia</taxon>
        <taxon>Eubacteriales</taxon>
        <taxon>Clostridiaceae</taxon>
        <taxon>Clostridiaceae incertae sedis</taxon>
        <taxon>Candidatus Egerieisoma</taxon>
    </lineage>
</organism>
<comment type="caution">
    <text evidence="1">The sequence shown here is derived from an EMBL/GenBank/DDBJ whole genome shotgun (WGS) entry which is preliminary data.</text>
</comment>
<reference evidence="1" key="1">
    <citation type="submission" date="2020-10" db="EMBL/GenBank/DDBJ databases">
        <authorList>
            <person name="Gilroy R."/>
        </authorList>
    </citation>
    <scope>NUCLEOTIDE SEQUENCE</scope>
    <source>
        <strain evidence="1">CHK195-4489</strain>
    </source>
</reference>
<dbReference type="PANTHER" id="PTHR34070:SF1">
    <property type="entry name" value="DNA ALKYLATION REPAIR PROTEIN"/>
    <property type="match status" value="1"/>
</dbReference>
<dbReference type="SUPFAM" id="SSF48371">
    <property type="entry name" value="ARM repeat"/>
    <property type="match status" value="1"/>
</dbReference>
<sequence>MSNPTYKTLRPVLESMADEAYRTFHMRLVPGIHDFLGIRIPHLRKFGSKLAKEFVRGADWIAFLEQTPVLYEEILLRGILIGRMPPQMIGKAADTAQEDSEEYYFRLIASHVRYIDNWALCDCYCSGLRQKAFLNNAFFNRISGELLQNPDAGCWAIRVGLILMLSHFIDETYIDRVLEACRNAAGRIPEFRYEDTFYVRMGIAWLLAECYVKQRPQTYDFLFGAASSSNLSDNWTFNKAIQKITESNRIDPEEKAMLKTLRRK</sequence>
<accession>A0A9D1L9R3</accession>
<dbReference type="AlphaFoldDB" id="A0A9D1L9R3"/>
<dbReference type="EMBL" id="DVMM01000075">
    <property type="protein sequence ID" value="HIU29405.1"/>
    <property type="molecule type" value="Genomic_DNA"/>
</dbReference>
<proteinExistence type="predicted"/>
<protein>
    <submittedName>
        <fullName evidence="1">DNA alkylation repair protein</fullName>
    </submittedName>
</protein>